<gene>
    <name evidence="2" type="ORF">Tci_057348</name>
</gene>
<feature type="region of interest" description="Disordered" evidence="1">
    <location>
        <begin position="1"/>
        <end position="20"/>
    </location>
</feature>
<name>A0A6L2NH73_TANCI</name>
<evidence type="ECO:0000256" key="1">
    <source>
        <dbReference type="SAM" id="MobiDB-lite"/>
    </source>
</evidence>
<reference evidence="2" key="1">
    <citation type="journal article" date="2019" name="Sci. Rep.">
        <title>Draft genome of Tanacetum cinerariifolium, the natural source of mosquito coil.</title>
        <authorList>
            <person name="Yamashiro T."/>
            <person name="Shiraishi A."/>
            <person name="Satake H."/>
            <person name="Nakayama K."/>
        </authorList>
    </citation>
    <scope>NUCLEOTIDE SEQUENCE</scope>
</reference>
<sequence length="196" mass="22838">MVSDDTDRTNEKGSDLMDEYSSDVDETAKIFKIEDNLLDYKTPLYNNMMGELEEQWSENGKPYQLCDHICEPYRFKNVIAKWPTCSSNTDGFCNGGEIPRMVNAHEKALFARWENYDQGLYANAKTKKDYDLNLYNNANNTGDTQDTKKELYDLLVLNIRRFEMVKNSFRDDEEYVAIKENEYEDLTSTSEDACRA</sequence>
<comment type="caution">
    <text evidence="2">The sequence shown here is derived from an EMBL/GenBank/DDBJ whole genome shotgun (WGS) entry which is preliminary data.</text>
</comment>
<evidence type="ECO:0000313" key="2">
    <source>
        <dbReference type="EMBL" id="GEU85370.1"/>
    </source>
</evidence>
<protein>
    <submittedName>
        <fullName evidence="2">Uncharacterized protein</fullName>
    </submittedName>
</protein>
<feature type="compositionally biased region" description="Basic and acidic residues" evidence="1">
    <location>
        <begin position="1"/>
        <end position="15"/>
    </location>
</feature>
<proteinExistence type="predicted"/>
<dbReference type="AlphaFoldDB" id="A0A6L2NH73"/>
<dbReference type="EMBL" id="BKCJ010009094">
    <property type="protein sequence ID" value="GEU85370.1"/>
    <property type="molecule type" value="Genomic_DNA"/>
</dbReference>
<accession>A0A6L2NH73</accession>
<organism evidence="2">
    <name type="scientific">Tanacetum cinerariifolium</name>
    <name type="common">Dalmatian daisy</name>
    <name type="synonym">Chrysanthemum cinerariifolium</name>
    <dbReference type="NCBI Taxonomy" id="118510"/>
    <lineage>
        <taxon>Eukaryota</taxon>
        <taxon>Viridiplantae</taxon>
        <taxon>Streptophyta</taxon>
        <taxon>Embryophyta</taxon>
        <taxon>Tracheophyta</taxon>
        <taxon>Spermatophyta</taxon>
        <taxon>Magnoliopsida</taxon>
        <taxon>eudicotyledons</taxon>
        <taxon>Gunneridae</taxon>
        <taxon>Pentapetalae</taxon>
        <taxon>asterids</taxon>
        <taxon>campanulids</taxon>
        <taxon>Asterales</taxon>
        <taxon>Asteraceae</taxon>
        <taxon>Asteroideae</taxon>
        <taxon>Anthemideae</taxon>
        <taxon>Anthemidinae</taxon>
        <taxon>Tanacetum</taxon>
    </lineage>
</organism>